<organism evidence="1 2">
    <name type="scientific">Nostoc sphaeroides CCNUC1</name>
    <dbReference type="NCBI Taxonomy" id="2653204"/>
    <lineage>
        <taxon>Bacteria</taxon>
        <taxon>Bacillati</taxon>
        <taxon>Cyanobacteriota</taxon>
        <taxon>Cyanophyceae</taxon>
        <taxon>Nostocales</taxon>
        <taxon>Nostocaceae</taxon>
        <taxon>Nostoc</taxon>
    </lineage>
</organism>
<dbReference type="RefSeq" id="WP_152592946.1">
    <property type="nucleotide sequence ID" value="NZ_CP045231.1"/>
</dbReference>
<reference evidence="1 2" key="1">
    <citation type="submission" date="2019-10" db="EMBL/GenBank/DDBJ databases">
        <title>Genomic and transcriptomic insights into the perfect genentic adaptation of a filamentous nitrogen-fixing cyanobacterium to rice fields.</title>
        <authorList>
            <person name="Chen Z."/>
        </authorList>
    </citation>
    <scope>NUCLEOTIDE SEQUENCE [LARGE SCALE GENOMIC DNA]</scope>
    <source>
        <strain evidence="1">CCNUC1</strain>
    </source>
</reference>
<dbReference type="KEGG" id="nsh:GXM_10108"/>
<evidence type="ECO:0000313" key="2">
    <source>
        <dbReference type="Proteomes" id="UP000326678"/>
    </source>
</evidence>
<dbReference type="EMBL" id="CP045231">
    <property type="protein sequence ID" value="QFS52844.1"/>
    <property type="molecule type" value="Genomic_DNA"/>
</dbReference>
<dbReference type="AlphaFoldDB" id="A0A5P8WJE9"/>
<keyword evidence="2" id="KW-1185">Reference proteome</keyword>
<gene>
    <name evidence="1" type="ORF">GXM_10108</name>
</gene>
<dbReference type="Proteomes" id="UP000326678">
    <property type="component" value="Chromosome pGXM04"/>
</dbReference>
<sequence>MSKKQLFHTETTSKLLFATIANPCPHCGKPDWCYSILSFTVWNSDAEPASFFLRTGKSDRNSKRFYALAQPKQSPTYVLSNCQKLNEVNGGIA</sequence>
<protein>
    <submittedName>
        <fullName evidence="1">Uncharacterized protein</fullName>
    </submittedName>
</protein>
<evidence type="ECO:0000313" key="1">
    <source>
        <dbReference type="EMBL" id="QFS52844.1"/>
    </source>
</evidence>
<proteinExistence type="predicted"/>
<name>A0A5P8WJE9_9NOSO</name>
<accession>A0A5P8WJE9</accession>